<organism evidence="2 3">
    <name type="scientific">Paenibacillus lautus</name>
    <name type="common">Bacillus lautus</name>
    <dbReference type="NCBI Taxonomy" id="1401"/>
    <lineage>
        <taxon>Bacteria</taxon>
        <taxon>Bacillati</taxon>
        <taxon>Bacillota</taxon>
        <taxon>Bacilli</taxon>
        <taxon>Bacillales</taxon>
        <taxon>Paenibacillaceae</taxon>
        <taxon>Paenibacillus</taxon>
    </lineage>
</organism>
<sequence length="247" mass="28173">MFTEYGELSTKLYQLTKPAGYSIDGDLEYYFDHLKNTKGKILEAGVGTGRMMIPLLQKGLNVEGVDVSEDMLKQCRANMVATNVKGTLYQGDLTNLRLPEKYEAIIMPTGSFCLLPRNRVKDVLHSFYQHLDKQGKIIIDLELPTGFIPYKISTSPFSIDDDSGILFTSTTQGIDWHQQKTSSIHRYDLLKKGKIQQTEISNFVLYWYGIEEFQLLLEHEGFISIEYQLGYGKNSYSSLITFFASKE</sequence>
<dbReference type="Gene3D" id="2.20.25.110">
    <property type="entry name" value="S-adenosyl-L-methionine-dependent methyltransferases"/>
    <property type="match status" value="1"/>
</dbReference>
<dbReference type="AlphaFoldDB" id="A0A1R1B463"/>
<comment type="caution">
    <text evidence="2">The sequence shown here is derived from an EMBL/GenBank/DDBJ whole genome shotgun (WGS) entry which is preliminary data.</text>
</comment>
<dbReference type="InterPro" id="IPR029063">
    <property type="entry name" value="SAM-dependent_MTases_sf"/>
</dbReference>
<dbReference type="EMBL" id="MRTF01000003">
    <property type="protein sequence ID" value="OME93921.1"/>
    <property type="molecule type" value="Genomic_DNA"/>
</dbReference>
<accession>A0A1R1B463</accession>
<name>A0A1R1B463_PAELA</name>
<dbReference type="RefSeq" id="WP_076322590.1">
    <property type="nucleotide sequence ID" value="NZ_BOSB01000004.1"/>
</dbReference>
<feature type="domain" description="Methyltransferase" evidence="1">
    <location>
        <begin position="41"/>
        <end position="135"/>
    </location>
</feature>
<dbReference type="STRING" id="1401.BK123_11840"/>
<gene>
    <name evidence="2" type="ORF">BK123_11840</name>
</gene>
<evidence type="ECO:0000259" key="1">
    <source>
        <dbReference type="Pfam" id="PF13649"/>
    </source>
</evidence>
<dbReference type="Gene3D" id="3.40.50.150">
    <property type="entry name" value="Vaccinia Virus protein VP39"/>
    <property type="match status" value="1"/>
</dbReference>
<proteinExistence type="predicted"/>
<dbReference type="Proteomes" id="UP000187074">
    <property type="component" value="Unassembled WGS sequence"/>
</dbReference>
<dbReference type="OrthoDB" id="9804312at2"/>
<dbReference type="SUPFAM" id="SSF53335">
    <property type="entry name" value="S-adenosyl-L-methionine-dependent methyltransferases"/>
    <property type="match status" value="1"/>
</dbReference>
<reference evidence="2 3" key="1">
    <citation type="submission" date="2016-11" db="EMBL/GenBank/DDBJ databases">
        <title>Paenibacillus species isolates.</title>
        <authorList>
            <person name="Beno S.M."/>
        </authorList>
    </citation>
    <scope>NUCLEOTIDE SEQUENCE [LARGE SCALE GENOMIC DNA]</scope>
    <source>
        <strain evidence="2 3">FSL F4-0100</strain>
    </source>
</reference>
<dbReference type="Pfam" id="PF13649">
    <property type="entry name" value="Methyltransf_25"/>
    <property type="match status" value="1"/>
</dbReference>
<evidence type="ECO:0000313" key="3">
    <source>
        <dbReference type="Proteomes" id="UP000187074"/>
    </source>
</evidence>
<protein>
    <recommendedName>
        <fullName evidence="1">Methyltransferase domain-containing protein</fullName>
    </recommendedName>
</protein>
<dbReference type="InterPro" id="IPR041698">
    <property type="entry name" value="Methyltransf_25"/>
</dbReference>
<dbReference type="CDD" id="cd02440">
    <property type="entry name" value="AdoMet_MTases"/>
    <property type="match status" value="1"/>
</dbReference>
<evidence type="ECO:0000313" key="2">
    <source>
        <dbReference type="EMBL" id="OME93921.1"/>
    </source>
</evidence>